<dbReference type="Proteomes" id="UP000015106">
    <property type="component" value="Chromosome 5"/>
</dbReference>
<organism evidence="2 3">
    <name type="scientific">Triticum urartu</name>
    <name type="common">Red wild einkorn</name>
    <name type="synonym">Crithodium urartu</name>
    <dbReference type="NCBI Taxonomy" id="4572"/>
    <lineage>
        <taxon>Eukaryota</taxon>
        <taxon>Viridiplantae</taxon>
        <taxon>Streptophyta</taxon>
        <taxon>Embryophyta</taxon>
        <taxon>Tracheophyta</taxon>
        <taxon>Spermatophyta</taxon>
        <taxon>Magnoliopsida</taxon>
        <taxon>Liliopsida</taxon>
        <taxon>Poales</taxon>
        <taxon>Poaceae</taxon>
        <taxon>BOP clade</taxon>
        <taxon>Pooideae</taxon>
        <taxon>Triticodae</taxon>
        <taxon>Triticeae</taxon>
        <taxon>Triticinae</taxon>
        <taxon>Triticum</taxon>
    </lineage>
</organism>
<protein>
    <recommendedName>
        <fullName evidence="1">F-box domain-containing protein</fullName>
    </recommendedName>
</protein>
<name>A0A8R7UNR8_TRIUA</name>
<dbReference type="SMART" id="SM00256">
    <property type="entry name" value="FBOX"/>
    <property type="match status" value="1"/>
</dbReference>
<dbReference type="SUPFAM" id="SSF81383">
    <property type="entry name" value="F-box domain"/>
    <property type="match status" value="1"/>
</dbReference>
<evidence type="ECO:0000313" key="3">
    <source>
        <dbReference type="Proteomes" id="UP000015106"/>
    </source>
</evidence>
<keyword evidence="3" id="KW-1185">Reference proteome</keyword>
<dbReference type="Pfam" id="PF00646">
    <property type="entry name" value="F-box"/>
    <property type="match status" value="1"/>
</dbReference>
<reference evidence="2" key="2">
    <citation type="submission" date="2018-03" db="EMBL/GenBank/DDBJ databases">
        <title>The Triticum urartu genome reveals the dynamic nature of wheat genome evolution.</title>
        <authorList>
            <person name="Ling H."/>
            <person name="Ma B."/>
            <person name="Shi X."/>
            <person name="Liu H."/>
            <person name="Dong L."/>
            <person name="Sun H."/>
            <person name="Cao Y."/>
            <person name="Gao Q."/>
            <person name="Zheng S."/>
            <person name="Li Y."/>
            <person name="Yu Y."/>
            <person name="Du H."/>
            <person name="Qi M."/>
            <person name="Li Y."/>
            <person name="Yu H."/>
            <person name="Cui Y."/>
            <person name="Wang N."/>
            <person name="Chen C."/>
            <person name="Wu H."/>
            <person name="Zhao Y."/>
            <person name="Zhang J."/>
            <person name="Li Y."/>
            <person name="Zhou W."/>
            <person name="Zhang B."/>
            <person name="Hu W."/>
            <person name="Eijk M."/>
            <person name="Tang J."/>
            <person name="Witsenboer H."/>
            <person name="Zhao S."/>
            <person name="Li Z."/>
            <person name="Zhang A."/>
            <person name="Wang D."/>
            <person name="Liang C."/>
        </authorList>
    </citation>
    <scope>NUCLEOTIDE SEQUENCE [LARGE SCALE GENOMIC DNA]</scope>
    <source>
        <strain evidence="2">cv. G1812</strain>
    </source>
</reference>
<accession>A0A8R7UNR8</accession>
<reference evidence="3" key="1">
    <citation type="journal article" date="2013" name="Nature">
        <title>Draft genome of the wheat A-genome progenitor Triticum urartu.</title>
        <authorList>
            <person name="Ling H.Q."/>
            <person name="Zhao S."/>
            <person name="Liu D."/>
            <person name="Wang J."/>
            <person name="Sun H."/>
            <person name="Zhang C."/>
            <person name="Fan H."/>
            <person name="Li D."/>
            <person name="Dong L."/>
            <person name="Tao Y."/>
            <person name="Gao C."/>
            <person name="Wu H."/>
            <person name="Li Y."/>
            <person name="Cui Y."/>
            <person name="Guo X."/>
            <person name="Zheng S."/>
            <person name="Wang B."/>
            <person name="Yu K."/>
            <person name="Liang Q."/>
            <person name="Yang W."/>
            <person name="Lou X."/>
            <person name="Chen J."/>
            <person name="Feng M."/>
            <person name="Jian J."/>
            <person name="Zhang X."/>
            <person name="Luo G."/>
            <person name="Jiang Y."/>
            <person name="Liu J."/>
            <person name="Wang Z."/>
            <person name="Sha Y."/>
            <person name="Zhang B."/>
            <person name="Wu H."/>
            <person name="Tang D."/>
            <person name="Shen Q."/>
            <person name="Xue P."/>
            <person name="Zou S."/>
            <person name="Wang X."/>
            <person name="Liu X."/>
            <person name="Wang F."/>
            <person name="Yang Y."/>
            <person name="An X."/>
            <person name="Dong Z."/>
            <person name="Zhang K."/>
            <person name="Zhang X."/>
            <person name="Luo M.C."/>
            <person name="Dvorak J."/>
            <person name="Tong Y."/>
            <person name="Wang J."/>
            <person name="Yang H."/>
            <person name="Li Z."/>
            <person name="Wang D."/>
            <person name="Zhang A."/>
            <person name="Wang J."/>
        </authorList>
    </citation>
    <scope>NUCLEOTIDE SEQUENCE</scope>
    <source>
        <strain evidence="3">cv. G1812</strain>
    </source>
</reference>
<dbReference type="InterPro" id="IPR036047">
    <property type="entry name" value="F-box-like_dom_sf"/>
</dbReference>
<dbReference type="PANTHER" id="PTHR35546">
    <property type="entry name" value="F-BOX PROTEIN INTERACTION DOMAIN PROTEIN-RELATED"/>
    <property type="match status" value="1"/>
</dbReference>
<dbReference type="AlphaFoldDB" id="A0A8R7UNR8"/>
<dbReference type="InterPro" id="IPR001810">
    <property type="entry name" value="F-box_dom"/>
</dbReference>
<evidence type="ECO:0000259" key="1">
    <source>
        <dbReference type="PROSITE" id="PS50181"/>
    </source>
</evidence>
<sequence>MTTTVLPDDLVVEILSRLPLKSFCHFRCVSKSWLAFSSDPHYRWKLPRTPIGLLYQKGEHGTPILLAGLPSNDRDINTTLSFVSCCGHPLELKDCSNGLLLCYHCDTHYK</sequence>
<dbReference type="PROSITE" id="PS50181">
    <property type="entry name" value="FBOX"/>
    <property type="match status" value="1"/>
</dbReference>
<dbReference type="InterPro" id="IPR055290">
    <property type="entry name" value="At3g26010-like"/>
</dbReference>
<proteinExistence type="predicted"/>
<dbReference type="EnsemblPlants" id="TuG1812G0500004777.01.T01">
    <property type="protein sequence ID" value="TuG1812G0500004777.01.T01.cds323277"/>
    <property type="gene ID" value="TuG1812G0500004777.01"/>
</dbReference>
<evidence type="ECO:0000313" key="2">
    <source>
        <dbReference type="EnsemblPlants" id="TuG1812G0500004777.01.T01.cds323277"/>
    </source>
</evidence>
<feature type="domain" description="F-box" evidence="1">
    <location>
        <begin position="1"/>
        <end position="47"/>
    </location>
</feature>
<dbReference type="Gramene" id="TuG1812G0500004777.01.T01">
    <property type="protein sequence ID" value="TuG1812G0500004777.01.T01.cds323277"/>
    <property type="gene ID" value="TuG1812G0500004777.01"/>
</dbReference>
<dbReference type="Gene3D" id="1.20.1280.50">
    <property type="match status" value="1"/>
</dbReference>
<reference evidence="2" key="3">
    <citation type="submission" date="2022-06" db="UniProtKB">
        <authorList>
            <consortium name="EnsemblPlants"/>
        </authorList>
    </citation>
    <scope>IDENTIFICATION</scope>
</reference>
<dbReference type="CDD" id="cd22157">
    <property type="entry name" value="F-box_AtFBW1-like"/>
    <property type="match status" value="1"/>
</dbReference>
<dbReference type="PANTHER" id="PTHR35546:SF59">
    <property type="entry name" value="OS01G0379400 PROTEIN"/>
    <property type="match status" value="1"/>
</dbReference>